<accession>A0A9J6C3W4</accession>
<dbReference type="Pfam" id="PF00067">
    <property type="entry name" value="p450"/>
    <property type="match status" value="1"/>
</dbReference>
<evidence type="ECO:0000256" key="7">
    <source>
        <dbReference type="ARBA" id="ARBA00023033"/>
    </source>
</evidence>
<dbReference type="OrthoDB" id="1470350at2759"/>
<comment type="caution">
    <text evidence="9">The sequence shown here is derived from an EMBL/GenBank/DDBJ whole genome shotgun (WGS) entry which is preliminary data.</text>
</comment>
<evidence type="ECO:0000256" key="1">
    <source>
        <dbReference type="ARBA" id="ARBA00001971"/>
    </source>
</evidence>
<evidence type="ECO:0000256" key="8">
    <source>
        <dbReference type="PIRSR" id="PIRSR602401-1"/>
    </source>
</evidence>
<dbReference type="InterPro" id="IPR050196">
    <property type="entry name" value="Cytochrome_P450_Monoox"/>
</dbReference>
<protein>
    <recommendedName>
        <fullName evidence="11">Cytochrome P450</fullName>
    </recommendedName>
</protein>
<reference evidence="9" key="1">
    <citation type="submission" date="2021-03" db="EMBL/GenBank/DDBJ databases">
        <title>Chromosome level genome of the anhydrobiotic midge Polypedilum vanderplanki.</title>
        <authorList>
            <person name="Yoshida Y."/>
            <person name="Kikawada T."/>
            <person name="Gusev O."/>
        </authorList>
    </citation>
    <scope>NUCLEOTIDE SEQUENCE</scope>
    <source>
        <strain evidence="9">NIAS01</strain>
        <tissue evidence="9">Whole body or cell culture</tissue>
    </source>
</reference>
<dbReference type="GO" id="GO:0016705">
    <property type="term" value="F:oxidoreductase activity, acting on paired donors, with incorporation or reduction of molecular oxygen"/>
    <property type="evidence" value="ECO:0007669"/>
    <property type="project" value="InterPro"/>
</dbReference>
<dbReference type="PANTHER" id="PTHR24291">
    <property type="entry name" value="CYTOCHROME P450 FAMILY 4"/>
    <property type="match status" value="1"/>
</dbReference>
<dbReference type="AlphaFoldDB" id="A0A9J6C3W4"/>
<keyword evidence="5" id="KW-0560">Oxidoreductase</keyword>
<keyword evidence="4 8" id="KW-0479">Metal-binding</keyword>
<comment type="cofactor">
    <cofactor evidence="1 8">
        <name>heme</name>
        <dbReference type="ChEBI" id="CHEBI:30413"/>
    </cofactor>
</comment>
<keyword evidence="7" id="KW-0503">Monooxygenase</keyword>
<name>A0A9J6C3W4_POLVA</name>
<dbReference type="InterPro" id="IPR001128">
    <property type="entry name" value="Cyt_P450"/>
</dbReference>
<dbReference type="SUPFAM" id="SSF48264">
    <property type="entry name" value="Cytochrome P450"/>
    <property type="match status" value="1"/>
</dbReference>
<dbReference type="InterPro" id="IPR036396">
    <property type="entry name" value="Cyt_P450_sf"/>
</dbReference>
<evidence type="ECO:0000256" key="4">
    <source>
        <dbReference type="ARBA" id="ARBA00022723"/>
    </source>
</evidence>
<keyword evidence="6 8" id="KW-0408">Iron</keyword>
<dbReference type="GO" id="GO:0004497">
    <property type="term" value="F:monooxygenase activity"/>
    <property type="evidence" value="ECO:0007669"/>
    <property type="project" value="UniProtKB-KW"/>
</dbReference>
<evidence type="ECO:0000313" key="10">
    <source>
        <dbReference type="Proteomes" id="UP001107558"/>
    </source>
</evidence>
<dbReference type="PANTHER" id="PTHR24291:SF50">
    <property type="entry name" value="BIFUNCTIONAL ALBAFLAVENONE MONOOXYGENASE_TERPENE SYNTHASE"/>
    <property type="match status" value="1"/>
</dbReference>
<feature type="binding site" description="axial binding residue" evidence="8">
    <location>
        <position position="425"/>
    </location>
    <ligand>
        <name>heme</name>
        <dbReference type="ChEBI" id="CHEBI:30413"/>
    </ligand>
    <ligandPart>
        <name>Fe</name>
        <dbReference type="ChEBI" id="CHEBI:18248"/>
    </ligandPart>
</feature>
<keyword evidence="10" id="KW-1185">Reference proteome</keyword>
<dbReference type="EMBL" id="JADBJN010000002">
    <property type="protein sequence ID" value="KAG5676230.1"/>
    <property type="molecule type" value="Genomic_DNA"/>
</dbReference>
<dbReference type="InterPro" id="IPR002401">
    <property type="entry name" value="Cyt_P450_E_grp-I"/>
</dbReference>
<dbReference type="PRINTS" id="PR00385">
    <property type="entry name" value="P450"/>
</dbReference>
<dbReference type="PRINTS" id="PR00463">
    <property type="entry name" value="EP450I"/>
</dbReference>
<evidence type="ECO:0000256" key="3">
    <source>
        <dbReference type="ARBA" id="ARBA00022617"/>
    </source>
</evidence>
<evidence type="ECO:0008006" key="11">
    <source>
        <dbReference type="Google" id="ProtNLM"/>
    </source>
</evidence>
<gene>
    <name evidence="9" type="ORF">PVAND_006079</name>
</gene>
<evidence type="ECO:0000256" key="5">
    <source>
        <dbReference type="ARBA" id="ARBA00023002"/>
    </source>
</evidence>
<proteinExistence type="inferred from homology"/>
<evidence type="ECO:0000256" key="6">
    <source>
        <dbReference type="ARBA" id="ARBA00023004"/>
    </source>
</evidence>
<evidence type="ECO:0000256" key="2">
    <source>
        <dbReference type="ARBA" id="ARBA00010617"/>
    </source>
</evidence>
<keyword evidence="3 8" id="KW-0349">Heme</keyword>
<comment type="similarity">
    <text evidence="2">Belongs to the cytochrome P450 family.</text>
</comment>
<sequence length="485" mass="56889">MILSILVIFSIVFYLNYRWKRRKVYKIADALPGSNGYPIFGHMFSFLRMNYEDNLNEAMRIIPRNLPIAKVWTGNVLFVVIESPELSHQLLNSSSCLKIPFMFSRPFLARYALPICNGEVWQRHRKILSHSFKVQVLNDLMPTINEKCQRFVAKMKSQIGCGEFNILHHIAALAMETTMKGSFYYDKDFYGNKLIDDMDRAKIFMIKRMARPWLNFEFFFQRSQLYQDIKKSFALIHQHVDEIIKLYETNRANGFVSGKMNIIDQLMSEKSNLTKDEIRDEIYIFLFAGYETSSMALAAVFLLIAIHKDVQAKVIEEVDELFDGENVSMENLSKFKYVDYVVKETLRLFPTIPIVPRKVTEDFQLNEYTIPKDTILLEFIYALHRNPQVWGEDVLEFKPERFAPENYQKIDPNAFVPFAGGRRKCIGYKYAMNFLKIVVIHFFKYYEVSSSLKYKDLTAKMTVTLEIAQKYMVSVQHRKKNVPAI</sequence>
<dbReference type="Gene3D" id="1.10.630.10">
    <property type="entry name" value="Cytochrome P450"/>
    <property type="match status" value="1"/>
</dbReference>
<dbReference type="GO" id="GO:0020037">
    <property type="term" value="F:heme binding"/>
    <property type="evidence" value="ECO:0007669"/>
    <property type="project" value="InterPro"/>
</dbReference>
<dbReference type="Proteomes" id="UP001107558">
    <property type="component" value="Chromosome 2"/>
</dbReference>
<organism evidence="9 10">
    <name type="scientific">Polypedilum vanderplanki</name>
    <name type="common">Sleeping chironomid midge</name>
    <dbReference type="NCBI Taxonomy" id="319348"/>
    <lineage>
        <taxon>Eukaryota</taxon>
        <taxon>Metazoa</taxon>
        <taxon>Ecdysozoa</taxon>
        <taxon>Arthropoda</taxon>
        <taxon>Hexapoda</taxon>
        <taxon>Insecta</taxon>
        <taxon>Pterygota</taxon>
        <taxon>Neoptera</taxon>
        <taxon>Endopterygota</taxon>
        <taxon>Diptera</taxon>
        <taxon>Nematocera</taxon>
        <taxon>Chironomoidea</taxon>
        <taxon>Chironomidae</taxon>
        <taxon>Chironominae</taxon>
        <taxon>Polypedilum</taxon>
        <taxon>Polypedilum</taxon>
    </lineage>
</organism>
<evidence type="ECO:0000313" key="9">
    <source>
        <dbReference type="EMBL" id="KAG5676230.1"/>
    </source>
</evidence>
<dbReference type="GO" id="GO:0005506">
    <property type="term" value="F:iron ion binding"/>
    <property type="evidence" value="ECO:0007669"/>
    <property type="project" value="InterPro"/>
</dbReference>